<name>A0A5D0CNS5_9BACL</name>
<dbReference type="InterPro" id="IPR012347">
    <property type="entry name" value="Ferritin-like"/>
</dbReference>
<dbReference type="GO" id="GO:0030435">
    <property type="term" value="P:sporulation resulting in formation of a cellular spore"/>
    <property type="evidence" value="ECO:0007669"/>
    <property type="project" value="UniProtKB-KW"/>
</dbReference>
<keyword evidence="4" id="KW-0946">Virion</keyword>
<protein>
    <submittedName>
        <fullName evidence="4">Spore coat protein</fullName>
    </submittedName>
</protein>
<sequence length="218" mass="24259">MNTLGAHEVMELHEVMNDAIHGLNTLQLFRPHAKDPQLQTMMNNHLHACTMEYNNLVQMAHQLGASEAMPARAQKTLPDMRMNPADMSFQPLYGLRNPQTQTPAQSSEQIDDMDVALCLITCHKQTAALKMKAALEMANPTLRQFMQTCANKSADMAYEGFQYANQKGYYQIPTLKDTTMNTYMQSYGTAPTMGNLGNLGNMGNLGSVGNQQSGQQYM</sequence>
<dbReference type="OrthoDB" id="2374504at2"/>
<comment type="caution">
    <text evidence="4">The sequence shown here is derived from an EMBL/GenBank/DDBJ whole genome shotgun (WGS) entry which is preliminary data.</text>
</comment>
<keyword evidence="1" id="KW-0749">Sporulation</keyword>
<proteinExistence type="inferred from homology"/>
<evidence type="ECO:0000256" key="3">
    <source>
        <dbReference type="ARBA" id="ARBA00024344"/>
    </source>
</evidence>
<dbReference type="PANTHER" id="PTHR39183:SF1">
    <property type="entry name" value="SPORE COAT PROTEIN F-LIKE PROTEIN YHCQ"/>
    <property type="match status" value="1"/>
</dbReference>
<keyword evidence="4" id="KW-0167">Capsid protein</keyword>
<organism evidence="4 5">
    <name type="scientific">Paenibacillus faecis</name>
    <dbReference type="NCBI Taxonomy" id="862114"/>
    <lineage>
        <taxon>Bacteria</taxon>
        <taxon>Bacillati</taxon>
        <taxon>Bacillota</taxon>
        <taxon>Bacilli</taxon>
        <taxon>Bacillales</taxon>
        <taxon>Paenibacillaceae</taxon>
        <taxon>Paenibacillus</taxon>
    </lineage>
</organism>
<comment type="similarity">
    <text evidence="3">Belongs to the CotF family.</text>
</comment>
<comment type="subcellular location">
    <subcellularLocation>
        <location evidence="2">Spore coat</location>
    </subcellularLocation>
</comment>
<dbReference type="Pfam" id="PF07875">
    <property type="entry name" value="Coat_F"/>
    <property type="match status" value="1"/>
</dbReference>
<evidence type="ECO:0000256" key="1">
    <source>
        <dbReference type="ARBA" id="ARBA00022969"/>
    </source>
</evidence>
<dbReference type="RefSeq" id="WP_148455097.1">
    <property type="nucleotide sequence ID" value="NZ_VSDO01000004.1"/>
</dbReference>
<dbReference type="PANTHER" id="PTHR39183">
    <property type="entry name" value="SPORE COAT PROTEIN F-LIKE PROTEIN YHCQ"/>
    <property type="match status" value="1"/>
</dbReference>
<evidence type="ECO:0000256" key="2">
    <source>
        <dbReference type="ARBA" id="ARBA00024325"/>
    </source>
</evidence>
<evidence type="ECO:0000313" key="4">
    <source>
        <dbReference type="EMBL" id="TYA11352.1"/>
    </source>
</evidence>
<evidence type="ECO:0000313" key="5">
    <source>
        <dbReference type="Proteomes" id="UP000325218"/>
    </source>
</evidence>
<dbReference type="Proteomes" id="UP000325218">
    <property type="component" value="Unassembled WGS sequence"/>
</dbReference>
<dbReference type="InterPro" id="IPR012851">
    <property type="entry name" value="Spore_coat_CotF-like"/>
</dbReference>
<keyword evidence="5" id="KW-1185">Reference proteome</keyword>
<dbReference type="AlphaFoldDB" id="A0A5D0CNS5"/>
<dbReference type="Gene3D" id="1.20.1260.10">
    <property type="match status" value="1"/>
</dbReference>
<gene>
    <name evidence="4" type="ORF">FRY98_19550</name>
</gene>
<dbReference type="EMBL" id="VSDO01000004">
    <property type="protein sequence ID" value="TYA11352.1"/>
    <property type="molecule type" value="Genomic_DNA"/>
</dbReference>
<accession>A0A5D0CNS5</accession>
<reference evidence="4 5" key="1">
    <citation type="submission" date="2019-08" db="EMBL/GenBank/DDBJ databases">
        <title>Genome sequencing of Paenibacillus faecis DSM 23593(T).</title>
        <authorList>
            <person name="Kook J.-K."/>
            <person name="Park S.-N."/>
            <person name="Lim Y.K."/>
        </authorList>
    </citation>
    <scope>NUCLEOTIDE SEQUENCE [LARGE SCALE GENOMIC DNA]</scope>
    <source>
        <strain evidence="4 5">DSM 23593</strain>
    </source>
</reference>